<evidence type="ECO:0000313" key="1">
    <source>
        <dbReference type="Proteomes" id="UP000887580"/>
    </source>
</evidence>
<reference evidence="2" key="1">
    <citation type="submission" date="2022-11" db="UniProtKB">
        <authorList>
            <consortium name="WormBaseParasite"/>
        </authorList>
    </citation>
    <scope>IDENTIFICATION</scope>
</reference>
<dbReference type="WBParaSite" id="PS1159_v2.g19196.t1">
    <property type="protein sequence ID" value="PS1159_v2.g19196.t1"/>
    <property type="gene ID" value="PS1159_v2.g19196"/>
</dbReference>
<protein>
    <submittedName>
        <fullName evidence="2">FBD domain-containing protein</fullName>
    </submittedName>
</protein>
<organism evidence="1 2">
    <name type="scientific">Panagrolaimus sp. PS1159</name>
    <dbReference type="NCBI Taxonomy" id="55785"/>
    <lineage>
        <taxon>Eukaryota</taxon>
        <taxon>Metazoa</taxon>
        <taxon>Ecdysozoa</taxon>
        <taxon>Nematoda</taxon>
        <taxon>Chromadorea</taxon>
        <taxon>Rhabditida</taxon>
        <taxon>Tylenchina</taxon>
        <taxon>Panagrolaimomorpha</taxon>
        <taxon>Panagrolaimoidea</taxon>
        <taxon>Panagrolaimidae</taxon>
        <taxon>Panagrolaimus</taxon>
    </lineage>
</organism>
<dbReference type="Proteomes" id="UP000887580">
    <property type="component" value="Unplaced"/>
</dbReference>
<evidence type="ECO:0000313" key="2">
    <source>
        <dbReference type="WBParaSite" id="PS1159_v2.g19196.t1"/>
    </source>
</evidence>
<proteinExistence type="predicted"/>
<sequence>MLVGHGNVMSLELVRVEITDCKTGNTQDAADILKLTPKVEIICFINICYYNNTTQKLLEIPFQNKIEDLAASFQIKEIDPFEFAQFLMKNVSSTCNILLGFNAESENVWDHFWTIMDACVAEYWPGKYQPTLDSF</sequence>
<name>A0AC35FPU0_9BILA</name>
<accession>A0AC35FPU0</accession>